<dbReference type="Proteomes" id="UP000005940">
    <property type="component" value="Chromosome"/>
</dbReference>
<dbReference type="EMBL" id="CP029159">
    <property type="protein sequence ID" value="QKM66444.1"/>
    <property type="molecule type" value="Genomic_DNA"/>
</dbReference>
<accession>I2N9U5</accession>
<organism evidence="1 2">
    <name type="scientific">Streptomyces tsukubensis (strain DSM 42081 / NBRC 108919 / NRRL 18488 / 9993)</name>
    <dbReference type="NCBI Taxonomy" id="1114943"/>
    <lineage>
        <taxon>Bacteria</taxon>
        <taxon>Bacillati</taxon>
        <taxon>Actinomycetota</taxon>
        <taxon>Actinomycetes</taxon>
        <taxon>Kitasatosporales</taxon>
        <taxon>Streptomycetaceae</taxon>
        <taxon>Streptomyces</taxon>
    </lineage>
</organism>
<keyword evidence="2" id="KW-1185">Reference proteome</keyword>
<dbReference type="AlphaFoldDB" id="I2N9U5"/>
<proteinExistence type="predicted"/>
<sequence length="196" mass="22140">MSIWFSLRERDALARLVLLELFQQALCDDRRLGELSDRAGGRPSGRPPAGEAYLLIQDSFPTSTFNHFRELAELLKRSDDEGVCAAEQRRAAELWELLNEQSYANYWWQRAADSGDEDAKDYLEILKAENKFSSGAGLVSTEERLADCVKALNSQRLGLSRGDLPQVTKRDVEMMFAEIEKILTNPDQVADGGRRI</sequence>
<evidence type="ECO:0000313" key="1">
    <source>
        <dbReference type="EMBL" id="QKM66444.1"/>
    </source>
</evidence>
<evidence type="ECO:0000313" key="2">
    <source>
        <dbReference type="Proteomes" id="UP000005940"/>
    </source>
</evidence>
<gene>
    <name evidence="1" type="ORF">STSU_003965</name>
</gene>
<dbReference type="RefSeq" id="WP_006345348.1">
    <property type="nucleotide sequence ID" value="NZ_CP029159.1"/>
</dbReference>
<name>I2N9U5_STRT9</name>
<reference evidence="1 2" key="1">
    <citation type="journal article" date="2012" name="J. Bacteriol.">
        <title>Draft genome of Streptomyces tsukubaensis NRRL 18488, the producer of the clinically important immunosuppressant tacrolimus (FK506).</title>
        <authorList>
            <person name="Barreiro C."/>
            <person name="Prieto C."/>
            <person name="Sola-Landa A."/>
            <person name="Solera E."/>
            <person name="Martinez-Castro M."/>
            <person name="Perez-Redondo R."/>
            <person name="Garcia-Estrada C."/>
            <person name="Aparicio J.F."/>
            <person name="Fernandez-Martinez L.T."/>
            <person name="Santos-Aberturas J."/>
            <person name="Salehi-Najafabadi Z."/>
            <person name="Rodriguez-Garcia A."/>
            <person name="Tauch A."/>
            <person name="Martin J.F."/>
        </authorList>
    </citation>
    <scope>NUCLEOTIDE SEQUENCE [LARGE SCALE GENOMIC DNA]</scope>
    <source>
        <strain evidence="2">DSM 42081 / NBRC 108919 / NRRL 18488 / 9993</strain>
    </source>
</reference>
<protein>
    <submittedName>
        <fullName evidence="1">Uncharacterized protein</fullName>
    </submittedName>
</protein>